<evidence type="ECO:0000259" key="4">
    <source>
        <dbReference type="PROSITE" id="PS50887"/>
    </source>
</evidence>
<dbReference type="InterPro" id="IPR043128">
    <property type="entry name" value="Rev_trsase/Diguanyl_cyclase"/>
</dbReference>
<protein>
    <recommendedName>
        <fullName evidence="7">Diguanylate cyclase</fullName>
    </recommendedName>
</protein>
<name>A0A202B6L8_CHRVL</name>
<feature type="transmembrane region" description="Helical" evidence="1">
    <location>
        <begin position="59"/>
        <end position="82"/>
    </location>
</feature>
<feature type="domain" description="GGDEF" evidence="4">
    <location>
        <begin position="856"/>
        <end position="989"/>
    </location>
</feature>
<feature type="domain" description="PAS" evidence="2">
    <location>
        <begin position="701"/>
        <end position="771"/>
    </location>
</feature>
<dbReference type="SMART" id="SM00267">
    <property type="entry name" value="GGDEF"/>
    <property type="match status" value="1"/>
</dbReference>
<dbReference type="Gene3D" id="3.30.450.20">
    <property type="entry name" value="PAS domain"/>
    <property type="match status" value="2"/>
</dbReference>
<keyword evidence="1" id="KW-0812">Transmembrane</keyword>
<dbReference type="CDD" id="cd00130">
    <property type="entry name" value="PAS"/>
    <property type="match status" value="2"/>
</dbReference>
<reference evidence="5 6" key="1">
    <citation type="submission" date="2017-05" db="EMBL/GenBank/DDBJ databases">
        <title>Chromobacterium violaceum GHPS1 isolated from Hydrocarbon polluted soil in French Guiana display an awesome secondary metabolite arsenal and a battery of drug and heavy-metal-resistance and detoxification of xenobiotics proteins.</title>
        <authorList>
            <person name="Belbahri L."/>
        </authorList>
    </citation>
    <scope>NUCLEOTIDE SEQUENCE [LARGE SCALE GENOMIC DNA]</scope>
    <source>
        <strain evidence="5 6">GHPS1</strain>
    </source>
</reference>
<accession>A0A202B6L8</accession>
<keyword evidence="6" id="KW-1185">Reference proteome</keyword>
<dbReference type="PROSITE" id="PS50112">
    <property type="entry name" value="PAS"/>
    <property type="match status" value="1"/>
</dbReference>
<dbReference type="Pfam" id="PF08448">
    <property type="entry name" value="PAS_4"/>
    <property type="match status" value="2"/>
</dbReference>
<organism evidence="5 6">
    <name type="scientific">Chromobacterium violaceum</name>
    <dbReference type="NCBI Taxonomy" id="536"/>
    <lineage>
        <taxon>Bacteria</taxon>
        <taxon>Pseudomonadati</taxon>
        <taxon>Pseudomonadota</taxon>
        <taxon>Betaproteobacteria</taxon>
        <taxon>Neisseriales</taxon>
        <taxon>Chromobacteriaceae</taxon>
        <taxon>Chromobacterium</taxon>
    </lineage>
</organism>
<dbReference type="NCBIfam" id="TIGR00229">
    <property type="entry name" value="sensory_box"/>
    <property type="match status" value="1"/>
</dbReference>
<feature type="domain" description="PAC" evidence="3">
    <location>
        <begin position="771"/>
        <end position="824"/>
    </location>
</feature>
<feature type="transmembrane region" description="Helical" evidence="1">
    <location>
        <begin position="227"/>
        <end position="248"/>
    </location>
</feature>
<gene>
    <name evidence="5" type="ORF">CBW21_14820</name>
</gene>
<dbReference type="SUPFAM" id="SSF55073">
    <property type="entry name" value="Nucleotide cyclase"/>
    <property type="match status" value="1"/>
</dbReference>
<keyword evidence="1" id="KW-0472">Membrane</keyword>
<feature type="transmembrane region" description="Helical" evidence="1">
    <location>
        <begin position="197"/>
        <end position="215"/>
    </location>
</feature>
<dbReference type="Pfam" id="PF00990">
    <property type="entry name" value="GGDEF"/>
    <property type="match status" value="1"/>
</dbReference>
<dbReference type="Gene3D" id="3.30.70.270">
    <property type="match status" value="1"/>
</dbReference>
<dbReference type="Proteomes" id="UP000196342">
    <property type="component" value="Unassembled WGS sequence"/>
</dbReference>
<dbReference type="EMBL" id="NHOO01000012">
    <property type="protein sequence ID" value="OVE47236.1"/>
    <property type="molecule type" value="Genomic_DNA"/>
</dbReference>
<dbReference type="PROSITE" id="PS50887">
    <property type="entry name" value="GGDEF"/>
    <property type="match status" value="1"/>
</dbReference>
<dbReference type="NCBIfam" id="TIGR00254">
    <property type="entry name" value="GGDEF"/>
    <property type="match status" value="1"/>
</dbReference>
<feature type="transmembrane region" description="Helical" evidence="1">
    <location>
        <begin position="269"/>
        <end position="288"/>
    </location>
</feature>
<comment type="caution">
    <text evidence="5">The sequence shown here is derived from an EMBL/GenBank/DDBJ whole genome shotgun (WGS) entry which is preliminary data.</text>
</comment>
<dbReference type="PANTHER" id="PTHR44757">
    <property type="entry name" value="DIGUANYLATE CYCLASE DGCP"/>
    <property type="match status" value="1"/>
</dbReference>
<proteinExistence type="predicted"/>
<evidence type="ECO:0008006" key="7">
    <source>
        <dbReference type="Google" id="ProtNLM"/>
    </source>
</evidence>
<evidence type="ECO:0000259" key="3">
    <source>
        <dbReference type="PROSITE" id="PS50113"/>
    </source>
</evidence>
<dbReference type="InterPro" id="IPR029787">
    <property type="entry name" value="Nucleotide_cyclase"/>
</dbReference>
<feature type="transmembrane region" description="Helical" evidence="1">
    <location>
        <begin position="126"/>
        <end position="146"/>
    </location>
</feature>
<dbReference type="SMART" id="SM00091">
    <property type="entry name" value="PAS"/>
    <property type="match status" value="2"/>
</dbReference>
<evidence type="ECO:0000313" key="6">
    <source>
        <dbReference type="Proteomes" id="UP000196342"/>
    </source>
</evidence>
<dbReference type="InterPro" id="IPR000700">
    <property type="entry name" value="PAS-assoc_C"/>
</dbReference>
<dbReference type="PROSITE" id="PS50113">
    <property type="entry name" value="PAC"/>
    <property type="match status" value="1"/>
</dbReference>
<dbReference type="FunFam" id="3.30.70.270:FF:000001">
    <property type="entry name" value="Diguanylate cyclase domain protein"/>
    <property type="match status" value="1"/>
</dbReference>
<feature type="transmembrane region" description="Helical" evidence="1">
    <location>
        <begin position="94"/>
        <end position="114"/>
    </location>
</feature>
<feature type="transmembrane region" description="Helical" evidence="1">
    <location>
        <begin position="166"/>
        <end position="185"/>
    </location>
</feature>
<dbReference type="AlphaFoldDB" id="A0A202B6L8"/>
<keyword evidence="1" id="KW-1133">Transmembrane helix</keyword>
<evidence type="ECO:0000313" key="5">
    <source>
        <dbReference type="EMBL" id="OVE47236.1"/>
    </source>
</evidence>
<dbReference type="InterPro" id="IPR013656">
    <property type="entry name" value="PAS_4"/>
</dbReference>
<dbReference type="InterPro" id="IPR052155">
    <property type="entry name" value="Biofilm_reg_signaling"/>
</dbReference>
<dbReference type="InterPro" id="IPR000160">
    <property type="entry name" value="GGDEF_dom"/>
</dbReference>
<dbReference type="GO" id="GO:0003824">
    <property type="term" value="F:catalytic activity"/>
    <property type="evidence" value="ECO:0007669"/>
    <property type="project" value="UniProtKB-ARBA"/>
</dbReference>
<dbReference type="InterPro" id="IPR035965">
    <property type="entry name" value="PAS-like_dom_sf"/>
</dbReference>
<dbReference type="CDD" id="cd01949">
    <property type="entry name" value="GGDEF"/>
    <property type="match status" value="1"/>
</dbReference>
<evidence type="ECO:0000256" key="1">
    <source>
        <dbReference type="SAM" id="Phobius"/>
    </source>
</evidence>
<dbReference type="SUPFAM" id="SSF55785">
    <property type="entry name" value="PYP-like sensor domain (PAS domain)"/>
    <property type="match status" value="2"/>
</dbReference>
<dbReference type="InterPro" id="IPR000014">
    <property type="entry name" value="PAS"/>
</dbReference>
<dbReference type="PANTHER" id="PTHR44757:SF2">
    <property type="entry name" value="BIOFILM ARCHITECTURE MAINTENANCE PROTEIN MBAA"/>
    <property type="match status" value="1"/>
</dbReference>
<evidence type="ECO:0000259" key="2">
    <source>
        <dbReference type="PROSITE" id="PS50112"/>
    </source>
</evidence>
<sequence>MRQACRLGMERAAQAAHRHPASRICPNIQARISITACGINVVPTPFSDIKRLLLHRRHALLTGASGLFLILLGGNVVAGWLLRLAPILPENIHMVISTASCMALYGIGLLLALWRPHGRAHRLPVLLILFIVAMVAAEHLSGRHWWIDFPELHAWRHDVVPIPGRMAPTTALALAMLAIGMWLLPAATPGRLQALRACVLAPLLLGALGAAAYVINLELLYSWGASVRMALLTALGVIAASLGLYGLAQQASRQHPRSQDMADSISVTATVLLVSIALTTGLLIHRVSSEAHEHSLRTMMSNSVKQRAALLTTQFGISGDIARRIYQRPAVQKLLEDASNGRLDASAAAAELAARNHMTLNGIAIKDGGGRTLVQVGYFESRPRQALALRSPAGAQLLWNGHYLYRTVDVYRTSAGSSRLVLEQRLDMFDRIVQDTAPRDSLSGLYALCGHDQHDLRCFSQSPRDPGTTIPIAGNIHHFTMWPAFFGKSGSLHTVDYSGRDVIAAYAPVGDSGLAFSYKIRVADMLAPMRHDLEINALIMLALVVVGTLILRWRTSPLLREVLRSNQMAEMAAERFRNAAEANMDAFIIMEALRDQSGEVDDFRVVYLNAEAERMWRLRRDETIGRNWKALAAALDVPNHFESYRQVIDTGLPLSEEVPRAFDVSHPAWIHQEIVRAGDGISISVRDITQKKLAELDLVLREALLKTVTDSIPALVAFVDADQRYRYCNKTYTRLFGIPPEQVIGREMRDFLGEESYAAVRPYVEQALQGQAVSFEMEMHLHGSPRYVEGRYIPQQHADGTVSGFYVMIWDITQSRAREIELRSQVTQDAMTGLLNRAAFMDILNDEIKHHYLKRQALALLFLDIDHFKQVNDTLGHAAGDELIKIFARRLRQNVRGTDHVARLGGDEFVVLLVGLDAECTATAVVDKLMAAVCRDAELAGKPHRVSTSIGVAYAYMPDITPERLLKIADEGLYQAKSAGRNTYRLLRVG</sequence>